<dbReference type="Pfam" id="PF00149">
    <property type="entry name" value="Metallophos"/>
    <property type="match status" value="1"/>
</dbReference>
<name>A0A1I1PGZ3_9RHOB</name>
<proteinExistence type="predicted"/>
<dbReference type="PANTHER" id="PTHR42850:SF4">
    <property type="entry name" value="ZINC-DEPENDENT ENDOPOLYPHOSPHATASE"/>
    <property type="match status" value="1"/>
</dbReference>
<accession>A0A1I1PGZ3</accession>
<dbReference type="Gene3D" id="3.60.21.10">
    <property type="match status" value="1"/>
</dbReference>
<dbReference type="GO" id="GO:0008803">
    <property type="term" value="F:bis(5'-nucleosyl)-tetraphosphatase (symmetrical) activity"/>
    <property type="evidence" value="ECO:0007669"/>
    <property type="project" value="TreeGrafter"/>
</dbReference>
<keyword evidence="3" id="KW-1185">Reference proteome</keyword>
<dbReference type="InterPro" id="IPR050126">
    <property type="entry name" value="Ap4A_hydrolase"/>
</dbReference>
<dbReference type="GO" id="GO:0110154">
    <property type="term" value="P:RNA decapping"/>
    <property type="evidence" value="ECO:0007669"/>
    <property type="project" value="TreeGrafter"/>
</dbReference>
<dbReference type="AlphaFoldDB" id="A0A1I1PGZ3"/>
<dbReference type="GO" id="GO:0005737">
    <property type="term" value="C:cytoplasm"/>
    <property type="evidence" value="ECO:0007669"/>
    <property type="project" value="TreeGrafter"/>
</dbReference>
<dbReference type="CDD" id="cd00144">
    <property type="entry name" value="MPP_PPP_family"/>
    <property type="match status" value="1"/>
</dbReference>
<dbReference type="STRING" id="441112.SAMN04488094_11510"/>
<evidence type="ECO:0000313" key="2">
    <source>
        <dbReference type="EMBL" id="SFD09057.1"/>
    </source>
</evidence>
<dbReference type="InterPro" id="IPR029052">
    <property type="entry name" value="Metallo-depent_PP-like"/>
</dbReference>
<organism evidence="2 3">
    <name type="scientific">Tropicimonas isoalkanivorans</name>
    <dbReference type="NCBI Taxonomy" id="441112"/>
    <lineage>
        <taxon>Bacteria</taxon>
        <taxon>Pseudomonadati</taxon>
        <taxon>Pseudomonadota</taxon>
        <taxon>Alphaproteobacteria</taxon>
        <taxon>Rhodobacterales</taxon>
        <taxon>Roseobacteraceae</taxon>
        <taxon>Tropicimonas</taxon>
    </lineage>
</organism>
<dbReference type="OrthoDB" id="9807890at2"/>
<evidence type="ECO:0000259" key="1">
    <source>
        <dbReference type="Pfam" id="PF00149"/>
    </source>
</evidence>
<dbReference type="RefSeq" id="WP_093362363.1">
    <property type="nucleotide sequence ID" value="NZ_FOLG01000015.1"/>
</dbReference>
<dbReference type="Proteomes" id="UP000198728">
    <property type="component" value="Unassembled WGS sequence"/>
</dbReference>
<feature type="domain" description="Calcineurin-like phosphoesterase" evidence="1">
    <location>
        <begin position="25"/>
        <end position="215"/>
    </location>
</feature>
<dbReference type="PANTHER" id="PTHR42850">
    <property type="entry name" value="METALLOPHOSPHOESTERASE"/>
    <property type="match status" value="1"/>
</dbReference>
<dbReference type="SUPFAM" id="SSF56300">
    <property type="entry name" value="Metallo-dependent phosphatases"/>
    <property type="match status" value="1"/>
</dbReference>
<dbReference type="InterPro" id="IPR004843">
    <property type="entry name" value="Calcineurin-like_PHP"/>
</dbReference>
<gene>
    <name evidence="2" type="ORF">SAMN04488094_11510</name>
</gene>
<dbReference type="EMBL" id="FOLG01000015">
    <property type="protein sequence ID" value="SFD09057.1"/>
    <property type="molecule type" value="Genomic_DNA"/>
</dbReference>
<protein>
    <submittedName>
        <fullName evidence="2">Serine/threonine protein phosphatase 1</fullName>
    </submittedName>
</protein>
<reference evidence="2 3" key="1">
    <citation type="submission" date="2016-10" db="EMBL/GenBank/DDBJ databases">
        <authorList>
            <person name="de Groot N.N."/>
        </authorList>
    </citation>
    <scope>NUCLEOTIDE SEQUENCE [LARGE SCALE GENOMIC DNA]</scope>
    <source>
        <strain evidence="2 3">DSM 19548</strain>
    </source>
</reference>
<dbReference type="GO" id="GO:0016791">
    <property type="term" value="F:phosphatase activity"/>
    <property type="evidence" value="ECO:0007669"/>
    <property type="project" value="TreeGrafter"/>
</dbReference>
<evidence type="ECO:0000313" key="3">
    <source>
        <dbReference type="Proteomes" id="UP000198728"/>
    </source>
</evidence>
<sequence>MIRKFLNRRPIKEEGPPKLPAPNERLYVVGDVHGRFDLLKALMAKLAADHDRIPEDGRKPRLVFLGDYVDRGDRSRDVLEAMTHFAGDAVILKGNHEAALLDFLEEPETNRSWLRFGGLQTLASYNVPIPSLHEPRHKLRDTAAELREKMGRHVDFLLGLPLTFRSGDVVCVHAGLDPNDPSEENEAAMLWGRSDFVDKGGVDDLLVVHGHYDAPDPVVTPRRVCLDTGAYYSGRLTAARIDDEVTIISADVMKR</sequence>